<feature type="compositionally biased region" description="Basic and acidic residues" evidence="1">
    <location>
        <begin position="89"/>
        <end position="107"/>
    </location>
</feature>
<feature type="region of interest" description="Disordered" evidence="1">
    <location>
        <begin position="89"/>
        <end position="188"/>
    </location>
</feature>
<proteinExistence type="predicted"/>
<dbReference type="InterPro" id="IPR022592">
    <property type="entry name" value="Nucleolar_19"/>
</dbReference>
<accession>G8YT37</accession>
<feature type="compositionally biased region" description="Acidic residues" evidence="1">
    <location>
        <begin position="155"/>
        <end position="164"/>
    </location>
</feature>
<evidence type="ECO:0000256" key="1">
    <source>
        <dbReference type="SAM" id="MobiDB-lite"/>
    </source>
</evidence>
<keyword evidence="3" id="KW-1185">Reference proteome</keyword>
<dbReference type="STRING" id="559304.G8YT37"/>
<evidence type="ECO:0000313" key="2">
    <source>
        <dbReference type="EMBL" id="CCE73088.1"/>
    </source>
</evidence>
<sequence>MTRGNRREDIEKKEALQARLKVAFSLTNDKVTGWLNKNKGGDESASHKATNNDYLNLPIIKNGQGLEFDNKPLTVGDFMNSDIRQMNKLDKNPQRRGADNKIVKGDSKPMSALMNKIRKDSRDTAKKRIGNSKERHMNPSSPVEKKSIDANVETNESDESDDEALLNKSRTAKKGSNLLFETKLKSSK</sequence>
<dbReference type="HOGENOM" id="CLU_094334_2_0_1"/>
<dbReference type="AlphaFoldDB" id="G8YT37"/>
<dbReference type="Pfam" id="PF10863">
    <property type="entry name" value="NOP19"/>
    <property type="match status" value="1"/>
</dbReference>
<protein>
    <submittedName>
        <fullName evidence="2">Piso0_000105 protein</fullName>
    </submittedName>
</protein>
<dbReference type="InParanoid" id="G8YT37"/>
<dbReference type="GO" id="GO:0030686">
    <property type="term" value="C:90S preribosome"/>
    <property type="evidence" value="ECO:0007669"/>
    <property type="project" value="InterPro"/>
</dbReference>
<organism evidence="2 3">
    <name type="scientific">Pichia sorbitophila (strain ATCC MYA-4447 / BCRC 22081 / CBS 7064 / NBRC 10061 / NRRL Y-12695)</name>
    <name type="common">Hybrid yeast</name>
    <dbReference type="NCBI Taxonomy" id="559304"/>
    <lineage>
        <taxon>Eukaryota</taxon>
        <taxon>Fungi</taxon>
        <taxon>Dikarya</taxon>
        <taxon>Ascomycota</taxon>
        <taxon>Saccharomycotina</taxon>
        <taxon>Pichiomycetes</taxon>
        <taxon>Debaryomycetaceae</taxon>
        <taxon>Millerozyma</taxon>
    </lineage>
</organism>
<reference evidence="2 3" key="1">
    <citation type="journal article" date="2012" name="G3 (Bethesda)">
        <title>Pichia sorbitophila, an interspecies yeast hybrid reveals early steps of genome resolution following polyploidization.</title>
        <authorList>
            <person name="Leh Louis V."/>
            <person name="Despons L."/>
            <person name="Friedrich A."/>
            <person name="Martin T."/>
            <person name="Durrens P."/>
            <person name="Casaregola S."/>
            <person name="Neuveglise C."/>
            <person name="Fairhead C."/>
            <person name="Marck C."/>
            <person name="Cruz J.A."/>
            <person name="Straub M.L."/>
            <person name="Kugler V."/>
            <person name="Sacerdot C."/>
            <person name="Uzunov Z."/>
            <person name="Thierry A."/>
            <person name="Weiss S."/>
            <person name="Bleykasten C."/>
            <person name="De Montigny J."/>
            <person name="Jacques N."/>
            <person name="Jung P."/>
            <person name="Lemaire M."/>
            <person name="Mallet S."/>
            <person name="Morel G."/>
            <person name="Richard G.F."/>
            <person name="Sarkar A."/>
            <person name="Savel G."/>
            <person name="Schacherer J."/>
            <person name="Seret M.L."/>
            <person name="Talla E."/>
            <person name="Samson G."/>
            <person name="Jubin C."/>
            <person name="Poulain J."/>
            <person name="Vacherie B."/>
            <person name="Barbe V."/>
            <person name="Pelletier E."/>
            <person name="Sherman D.J."/>
            <person name="Westhof E."/>
            <person name="Weissenbach J."/>
            <person name="Baret P.V."/>
            <person name="Wincker P."/>
            <person name="Gaillardin C."/>
            <person name="Dujon B."/>
            <person name="Souciet J.L."/>
        </authorList>
    </citation>
    <scope>NUCLEOTIDE SEQUENCE [LARGE SCALE GENOMIC DNA]</scope>
    <source>
        <strain evidence="3">ATCC MYA-4447 / BCRC 22081 / CBS 7064 / NBRC 10061 / NRRL Y-12695</strain>
    </source>
</reference>
<dbReference type="EMBL" id="FO082058">
    <property type="protein sequence ID" value="CCE73088.1"/>
    <property type="molecule type" value="Genomic_DNA"/>
</dbReference>
<gene>
    <name evidence="2" type="primary">Piso0_000105</name>
    <name evidence="2" type="ORF">GNLVRS01_PISO0B02267g</name>
</gene>
<dbReference type="OrthoDB" id="4068385at2759"/>
<feature type="compositionally biased region" description="Basic and acidic residues" evidence="1">
    <location>
        <begin position="117"/>
        <end position="148"/>
    </location>
</feature>
<dbReference type="Proteomes" id="UP000005222">
    <property type="component" value="Chromosome B"/>
</dbReference>
<evidence type="ECO:0000313" key="3">
    <source>
        <dbReference type="Proteomes" id="UP000005222"/>
    </source>
</evidence>
<dbReference type="eggNOG" id="ENOG502S1GY">
    <property type="taxonomic scope" value="Eukaryota"/>
</dbReference>
<name>G8YT37_PICSO</name>
<dbReference type="OMA" id="HEARDSI"/>
<dbReference type="FunCoup" id="G8YT37">
    <property type="interactions" value="196"/>
</dbReference>
<dbReference type="GO" id="GO:0042274">
    <property type="term" value="P:ribosomal small subunit biogenesis"/>
    <property type="evidence" value="ECO:0007669"/>
    <property type="project" value="InterPro"/>
</dbReference>